<dbReference type="InterPro" id="IPR051398">
    <property type="entry name" value="Polysacch_Deacetylase"/>
</dbReference>
<evidence type="ECO:0000256" key="2">
    <source>
        <dbReference type="ARBA" id="ARBA00022729"/>
    </source>
</evidence>
<dbReference type="PROSITE" id="PS51677">
    <property type="entry name" value="NODB"/>
    <property type="match status" value="1"/>
</dbReference>
<keyword evidence="5" id="KW-1185">Reference proteome</keyword>
<dbReference type="GO" id="GO:0005576">
    <property type="term" value="C:extracellular region"/>
    <property type="evidence" value="ECO:0007669"/>
    <property type="project" value="UniProtKB-SubCell"/>
</dbReference>
<dbReference type="PANTHER" id="PTHR34216">
    <property type="match status" value="1"/>
</dbReference>
<dbReference type="InterPro" id="IPR002509">
    <property type="entry name" value="NODB_dom"/>
</dbReference>
<dbReference type="EMBL" id="BMHY01000005">
    <property type="protein sequence ID" value="GGG71968.1"/>
    <property type="molecule type" value="Genomic_DNA"/>
</dbReference>
<comment type="subcellular location">
    <subcellularLocation>
        <location evidence="1">Secreted</location>
    </subcellularLocation>
</comment>
<feature type="domain" description="NodB homology" evidence="3">
    <location>
        <begin position="59"/>
        <end position="317"/>
    </location>
</feature>
<dbReference type="CDD" id="cd10918">
    <property type="entry name" value="CE4_NodB_like_5s_6s"/>
    <property type="match status" value="1"/>
</dbReference>
<organism evidence="4 5">
    <name type="scientific">Paenibacillus radicis</name>
    <name type="common">ex Gao et al. 2016</name>
    <dbReference type="NCBI Taxonomy" id="1737354"/>
    <lineage>
        <taxon>Bacteria</taxon>
        <taxon>Bacillati</taxon>
        <taxon>Bacillota</taxon>
        <taxon>Bacilli</taxon>
        <taxon>Bacillales</taxon>
        <taxon>Paenibacillaceae</taxon>
        <taxon>Paenibacillus</taxon>
    </lineage>
</organism>
<reference evidence="4 5" key="1">
    <citation type="journal article" date="2014" name="Int. J. Syst. Evol. Microbiol.">
        <title>Complete genome sequence of Corynebacterium casei LMG S-19264T (=DSM 44701T), isolated from a smear-ripened cheese.</title>
        <authorList>
            <consortium name="US DOE Joint Genome Institute (JGI-PGF)"/>
            <person name="Walter F."/>
            <person name="Albersmeier A."/>
            <person name="Kalinowski J."/>
            <person name="Ruckert C."/>
        </authorList>
    </citation>
    <scope>NUCLEOTIDE SEQUENCE [LARGE SCALE GENOMIC DNA]</scope>
    <source>
        <strain evidence="4 5">CGMCC 1.15286</strain>
    </source>
</reference>
<dbReference type="GO" id="GO:0005975">
    <property type="term" value="P:carbohydrate metabolic process"/>
    <property type="evidence" value="ECO:0007669"/>
    <property type="project" value="InterPro"/>
</dbReference>
<dbReference type="InterPro" id="IPR011330">
    <property type="entry name" value="Glyco_hydro/deAcase_b/a-brl"/>
</dbReference>
<evidence type="ECO:0000313" key="4">
    <source>
        <dbReference type="EMBL" id="GGG71968.1"/>
    </source>
</evidence>
<comment type="caution">
    <text evidence="4">The sequence shown here is derived from an EMBL/GenBank/DDBJ whole genome shotgun (WGS) entry which is preliminary data.</text>
</comment>
<dbReference type="SUPFAM" id="SSF88713">
    <property type="entry name" value="Glycoside hydrolase/deacetylase"/>
    <property type="match status" value="1"/>
</dbReference>
<dbReference type="Pfam" id="PF01522">
    <property type="entry name" value="Polysacc_deac_1"/>
    <property type="match status" value="1"/>
</dbReference>
<dbReference type="RefSeq" id="WP_188889963.1">
    <property type="nucleotide sequence ID" value="NZ_BMHY01000005.1"/>
</dbReference>
<sequence>MKPHGIMFHHFHDDIHIKGQGSISAEKLEQMIYFLQRDKVILSADEWYDKALNHKLHDNEICITFDDNLKCQFDIAFPVLERFNIKAFWFVYTSPFQGVLERIEVFRYFRFKCFENIDHFYDSFFNYIKQSEYSSQITEALNGFIPSTYLSDYSFYTDNDRTFRYLRDHVLKPLGYNLLMERMLIDYKLNPKSLMGLLWMNKDDVRTLHNRGHMIGLHTHTHPTLTEALNKEEQKNEYKENFDILYEILGTKPVSVSHPCNSYNEDTIRILEDLNIRLGFRSNMNNCLNSMYEFPREDHANILKQMERWNPNVLSHQ</sequence>
<accession>A0A917H9Y1</accession>
<dbReference type="Proteomes" id="UP000600247">
    <property type="component" value="Unassembled WGS sequence"/>
</dbReference>
<evidence type="ECO:0000256" key="1">
    <source>
        <dbReference type="ARBA" id="ARBA00004613"/>
    </source>
</evidence>
<dbReference type="Gene3D" id="3.20.20.370">
    <property type="entry name" value="Glycoside hydrolase/deacetylase"/>
    <property type="match status" value="1"/>
</dbReference>
<dbReference type="GO" id="GO:0016810">
    <property type="term" value="F:hydrolase activity, acting on carbon-nitrogen (but not peptide) bonds"/>
    <property type="evidence" value="ECO:0007669"/>
    <property type="project" value="InterPro"/>
</dbReference>
<evidence type="ECO:0000259" key="3">
    <source>
        <dbReference type="PROSITE" id="PS51677"/>
    </source>
</evidence>
<dbReference type="AlphaFoldDB" id="A0A917H9Y1"/>
<proteinExistence type="predicted"/>
<protein>
    <recommendedName>
        <fullName evidence="3">NodB homology domain-containing protein</fullName>
    </recommendedName>
</protein>
<keyword evidence="2" id="KW-0732">Signal</keyword>
<evidence type="ECO:0000313" key="5">
    <source>
        <dbReference type="Proteomes" id="UP000600247"/>
    </source>
</evidence>
<gene>
    <name evidence="4" type="ORF">GCM10010918_29530</name>
</gene>
<dbReference type="PANTHER" id="PTHR34216:SF3">
    <property type="entry name" value="POLY-BETA-1,6-N-ACETYL-D-GLUCOSAMINE N-DEACETYLASE"/>
    <property type="match status" value="1"/>
</dbReference>
<name>A0A917H9Y1_9BACL</name>